<evidence type="ECO:0000313" key="2">
    <source>
        <dbReference type="EMBL" id="MBB2162705.1"/>
    </source>
</evidence>
<comment type="caution">
    <text evidence="2">The sequence shown here is derived from an EMBL/GenBank/DDBJ whole genome shotgun (WGS) entry which is preliminary data.</text>
</comment>
<gene>
    <name evidence="2" type="ORF">HLH48_21590</name>
</gene>
<protein>
    <submittedName>
        <fullName evidence="2">Uncharacterized protein</fullName>
    </submittedName>
</protein>
<organism evidence="2 3">
    <name type="scientific">Gluconacetobacter sacchari</name>
    <dbReference type="NCBI Taxonomy" id="92759"/>
    <lineage>
        <taxon>Bacteria</taxon>
        <taxon>Pseudomonadati</taxon>
        <taxon>Pseudomonadota</taxon>
        <taxon>Alphaproteobacteria</taxon>
        <taxon>Acetobacterales</taxon>
        <taxon>Acetobacteraceae</taxon>
        <taxon>Gluconacetobacter</taxon>
    </lineage>
</organism>
<reference evidence="2 3" key="1">
    <citation type="submission" date="2020-04" db="EMBL/GenBank/DDBJ databases">
        <title>Description of novel Gluconacetobacter.</title>
        <authorList>
            <person name="Sombolestani A."/>
        </authorList>
    </citation>
    <scope>NUCLEOTIDE SEQUENCE [LARGE SCALE GENOMIC DNA]</scope>
    <source>
        <strain evidence="2 3">LMG 19747</strain>
    </source>
</reference>
<dbReference type="EMBL" id="JABEQJ010000048">
    <property type="protein sequence ID" value="MBB2162705.1"/>
    <property type="molecule type" value="Genomic_DNA"/>
</dbReference>
<dbReference type="Proteomes" id="UP000589085">
    <property type="component" value="Unassembled WGS sequence"/>
</dbReference>
<feature type="compositionally biased region" description="Basic and acidic residues" evidence="1">
    <location>
        <begin position="55"/>
        <end position="68"/>
    </location>
</feature>
<feature type="region of interest" description="Disordered" evidence="1">
    <location>
        <begin position="55"/>
        <end position="74"/>
    </location>
</feature>
<name>A0A7W4NTW7_9PROT</name>
<proteinExistence type="predicted"/>
<evidence type="ECO:0000313" key="3">
    <source>
        <dbReference type="Proteomes" id="UP000589085"/>
    </source>
</evidence>
<sequence>MSRAADGPVWLQPSLALTVRPRLAPDAPPLARTLNTQDGHLVRDDADAIVSAELTIREQSRGSHEHDSASPTRT</sequence>
<evidence type="ECO:0000256" key="1">
    <source>
        <dbReference type="SAM" id="MobiDB-lite"/>
    </source>
</evidence>
<dbReference type="AlphaFoldDB" id="A0A7W4NTW7"/>
<accession>A0A7W4NTW7</accession>
<dbReference type="RefSeq" id="WP_182999521.1">
    <property type="nucleotide sequence ID" value="NZ_JABEQJ010000048.1"/>
</dbReference>